<dbReference type="InterPro" id="IPR029063">
    <property type="entry name" value="SAM-dependent_MTases_sf"/>
</dbReference>
<evidence type="ECO:0000256" key="3">
    <source>
        <dbReference type="ARBA" id="ARBA00022679"/>
    </source>
</evidence>
<dbReference type="PANTHER" id="PTHR44942:SF4">
    <property type="entry name" value="METHYLTRANSFERASE TYPE 11 DOMAIN-CONTAINING PROTEIN"/>
    <property type="match status" value="1"/>
</dbReference>
<dbReference type="CDD" id="cd02440">
    <property type="entry name" value="AdoMet_MTases"/>
    <property type="match status" value="1"/>
</dbReference>
<reference evidence="5 6" key="1">
    <citation type="submission" date="2024-06" db="EMBL/GenBank/DDBJ databases">
        <title>The Natural Products Discovery Center: Release of the First 8490 Sequenced Strains for Exploring Actinobacteria Biosynthetic Diversity.</title>
        <authorList>
            <person name="Kalkreuter E."/>
            <person name="Kautsar S.A."/>
            <person name="Yang D."/>
            <person name="Bader C.D."/>
            <person name="Teijaro C.N."/>
            <person name="Fluegel L."/>
            <person name="Davis C.M."/>
            <person name="Simpson J.R."/>
            <person name="Lauterbach L."/>
            <person name="Steele A.D."/>
            <person name="Gui C."/>
            <person name="Meng S."/>
            <person name="Li G."/>
            <person name="Viehrig K."/>
            <person name="Ye F."/>
            <person name="Su P."/>
            <person name="Kiefer A.F."/>
            <person name="Nichols A."/>
            <person name="Cepeda A.J."/>
            <person name="Yan W."/>
            <person name="Fan B."/>
            <person name="Jiang Y."/>
            <person name="Adhikari A."/>
            <person name="Zheng C.-J."/>
            <person name="Schuster L."/>
            <person name="Cowan T.M."/>
            <person name="Smanski M.J."/>
            <person name="Chevrette M.G."/>
            <person name="De Carvalho L.P.S."/>
            <person name="Shen B."/>
        </authorList>
    </citation>
    <scope>NUCLEOTIDE SEQUENCE [LARGE SCALE GENOMIC DNA]</scope>
    <source>
        <strain evidence="5 6">NPDC048946</strain>
    </source>
</reference>
<feature type="domain" description="Methyltransferase type 11" evidence="4">
    <location>
        <begin position="46"/>
        <end position="135"/>
    </location>
</feature>
<dbReference type="Pfam" id="PF08241">
    <property type="entry name" value="Methyltransf_11"/>
    <property type="match status" value="1"/>
</dbReference>
<dbReference type="InterPro" id="IPR013216">
    <property type="entry name" value="Methyltransf_11"/>
</dbReference>
<protein>
    <submittedName>
        <fullName evidence="5">Class I SAM-dependent methyltransferase</fullName>
    </submittedName>
</protein>
<evidence type="ECO:0000313" key="5">
    <source>
        <dbReference type="EMBL" id="MEU8135520.1"/>
    </source>
</evidence>
<dbReference type="InterPro" id="IPR051052">
    <property type="entry name" value="Diverse_substrate_MTase"/>
</dbReference>
<sequence>MAVDDVARRGFGSGADRYHRERPSYRPEVMAYLGDALGLGPGVRVLDLASGTGHMTARLVELGADVSAVEPSEAMRAVCAETVPGVAVVDGTAEEIPFPAGSFDAVVVAQAFHWFDGPAALREIARVLRAGGGLALLWNERDEPTEFDAAVSKAIASTKTQPYDVRHDFAADIAASGHFGPVRSREFAWIERLTREQRLARVATISYINAMRPEERADVLDRLRGLLADQPDPADVSHVTNTFLATKRGN</sequence>
<keyword evidence="2 5" id="KW-0489">Methyltransferase</keyword>
<evidence type="ECO:0000256" key="2">
    <source>
        <dbReference type="ARBA" id="ARBA00022603"/>
    </source>
</evidence>
<comment type="similarity">
    <text evidence="1">Belongs to the methyltransferase superfamily.</text>
</comment>
<comment type="caution">
    <text evidence="5">The sequence shown here is derived from an EMBL/GenBank/DDBJ whole genome shotgun (WGS) entry which is preliminary data.</text>
</comment>
<keyword evidence="3" id="KW-0808">Transferase</keyword>
<dbReference type="RefSeq" id="WP_358355338.1">
    <property type="nucleotide sequence ID" value="NZ_JBEZFP010000044.1"/>
</dbReference>
<dbReference type="EMBL" id="JBEZFP010000044">
    <property type="protein sequence ID" value="MEU8135520.1"/>
    <property type="molecule type" value="Genomic_DNA"/>
</dbReference>
<evidence type="ECO:0000259" key="4">
    <source>
        <dbReference type="Pfam" id="PF08241"/>
    </source>
</evidence>
<evidence type="ECO:0000313" key="6">
    <source>
        <dbReference type="Proteomes" id="UP001551482"/>
    </source>
</evidence>
<evidence type="ECO:0000256" key="1">
    <source>
        <dbReference type="ARBA" id="ARBA00008361"/>
    </source>
</evidence>
<accession>A0ABV3DIE4</accession>
<keyword evidence="6" id="KW-1185">Reference proteome</keyword>
<dbReference type="Proteomes" id="UP001551482">
    <property type="component" value="Unassembled WGS sequence"/>
</dbReference>
<dbReference type="SUPFAM" id="SSF53335">
    <property type="entry name" value="S-adenosyl-L-methionine-dependent methyltransferases"/>
    <property type="match status" value="1"/>
</dbReference>
<dbReference type="Gene3D" id="3.40.50.150">
    <property type="entry name" value="Vaccinia Virus protein VP39"/>
    <property type="match status" value="1"/>
</dbReference>
<dbReference type="GO" id="GO:0008168">
    <property type="term" value="F:methyltransferase activity"/>
    <property type="evidence" value="ECO:0007669"/>
    <property type="project" value="UniProtKB-KW"/>
</dbReference>
<name>A0ABV3DIE4_9ACTN</name>
<organism evidence="5 6">
    <name type="scientific">Streptodolium elevatio</name>
    <dbReference type="NCBI Taxonomy" id="3157996"/>
    <lineage>
        <taxon>Bacteria</taxon>
        <taxon>Bacillati</taxon>
        <taxon>Actinomycetota</taxon>
        <taxon>Actinomycetes</taxon>
        <taxon>Kitasatosporales</taxon>
        <taxon>Streptomycetaceae</taxon>
        <taxon>Streptodolium</taxon>
    </lineage>
</organism>
<dbReference type="GO" id="GO:0032259">
    <property type="term" value="P:methylation"/>
    <property type="evidence" value="ECO:0007669"/>
    <property type="project" value="UniProtKB-KW"/>
</dbReference>
<gene>
    <name evidence="5" type="ORF">AB0C36_18600</name>
</gene>
<dbReference type="PANTHER" id="PTHR44942">
    <property type="entry name" value="METHYLTRANSF_11 DOMAIN-CONTAINING PROTEIN"/>
    <property type="match status" value="1"/>
</dbReference>
<proteinExistence type="inferred from homology"/>